<keyword evidence="5 10" id="KW-0808">Transferase</keyword>
<feature type="domain" description="Protein O-mannosyl-transferase C-terminal four TM" evidence="13">
    <location>
        <begin position="330"/>
        <end position="521"/>
    </location>
</feature>
<comment type="function">
    <text evidence="10">Protein O-mannosyltransferase that catalyzes the transfer of a single mannose residue from a polyprenol phospho-mannosyl lipidic donor to the hydroxyl group of selected serine and threonine residues in acceptor proteins.</text>
</comment>
<dbReference type="GO" id="GO:0005886">
    <property type="term" value="C:plasma membrane"/>
    <property type="evidence" value="ECO:0007669"/>
    <property type="project" value="UniProtKB-SubCell"/>
</dbReference>
<evidence type="ECO:0000313" key="15">
    <source>
        <dbReference type="Proteomes" id="UP000664209"/>
    </source>
</evidence>
<gene>
    <name evidence="14" type="ORF">J4G33_09380</name>
</gene>
<keyword evidence="4 10" id="KW-0328">Glycosyltransferase</keyword>
<evidence type="ECO:0000259" key="13">
    <source>
        <dbReference type="Pfam" id="PF16192"/>
    </source>
</evidence>
<dbReference type="PANTHER" id="PTHR10050:SF46">
    <property type="entry name" value="PROTEIN O-MANNOSYL-TRANSFERASE 2"/>
    <property type="match status" value="1"/>
</dbReference>
<feature type="transmembrane region" description="Helical" evidence="10">
    <location>
        <begin position="283"/>
        <end position="305"/>
    </location>
</feature>
<feature type="transmembrane region" description="Helical" evidence="10">
    <location>
        <begin position="243"/>
        <end position="262"/>
    </location>
</feature>
<feature type="domain" description="ArnT-like N-terminal" evidence="12">
    <location>
        <begin position="127"/>
        <end position="193"/>
    </location>
</feature>
<keyword evidence="15" id="KW-1185">Reference proteome</keyword>
<feature type="transmembrane region" description="Helical" evidence="10">
    <location>
        <begin position="479"/>
        <end position="499"/>
    </location>
</feature>
<keyword evidence="8 10" id="KW-0472">Membrane</keyword>
<dbReference type="GO" id="GO:0004169">
    <property type="term" value="F:dolichyl-phosphate-mannose-protein mannosyltransferase activity"/>
    <property type="evidence" value="ECO:0007669"/>
    <property type="project" value="UniProtKB-UniRule"/>
</dbReference>
<keyword evidence="10" id="KW-1003">Cell membrane</keyword>
<proteinExistence type="inferred from homology"/>
<dbReference type="Pfam" id="PF16192">
    <property type="entry name" value="PMT_4TMC"/>
    <property type="match status" value="1"/>
</dbReference>
<evidence type="ECO:0000256" key="7">
    <source>
        <dbReference type="ARBA" id="ARBA00022989"/>
    </source>
</evidence>
<feature type="transmembrane region" description="Helical" evidence="10">
    <location>
        <begin position="421"/>
        <end position="438"/>
    </location>
</feature>
<feature type="region of interest" description="Disordered" evidence="11">
    <location>
        <begin position="1"/>
        <end position="25"/>
    </location>
</feature>
<keyword evidence="7 10" id="KW-1133">Transmembrane helix</keyword>
<dbReference type="AlphaFoldDB" id="A0A939LQL6"/>
<feature type="transmembrane region" description="Helical" evidence="10">
    <location>
        <begin position="444"/>
        <end position="467"/>
    </location>
</feature>
<accession>A0A939LQL6</accession>
<feature type="transmembrane region" description="Helical" evidence="10">
    <location>
        <begin position="177"/>
        <end position="196"/>
    </location>
</feature>
<evidence type="ECO:0000256" key="3">
    <source>
        <dbReference type="ARBA" id="ARBA00007222"/>
    </source>
</evidence>
<comment type="similarity">
    <text evidence="3 10">Belongs to the glycosyltransferase 39 family.</text>
</comment>
<evidence type="ECO:0000256" key="1">
    <source>
        <dbReference type="ARBA" id="ARBA00004127"/>
    </source>
</evidence>
<dbReference type="InterPro" id="IPR027005">
    <property type="entry name" value="PMT-like"/>
</dbReference>
<organism evidence="14 15">
    <name type="scientific">Actinotalea soli</name>
    <dbReference type="NCBI Taxonomy" id="2819234"/>
    <lineage>
        <taxon>Bacteria</taxon>
        <taxon>Bacillati</taxon>
        <taxon>Actinomycetota</taxon>
        <taxon>Actinomycetes</taxon>
        <taxon>Micrococcales</taxon>
        <taxon>Cellulomonadaceae</taxon>
        <taxon>Actinotalea</taxon>
    </lineage>
</organism>
<dbReference type="GO" id="GO:0012505">
    <property type="term" value="C:endomembrane system"/>
    <property type="evidence" value="ECO:0007669"/>
    <property type="project" value="UniProtKB-SubCell"/>
</dbReference>
<evidence type="ECO:0000256" key="5">
    <source>
        <dbReference type="ARBA" id="ARBA00022679"/>
    </source>
</evidence>
<dbReference type="Pfam" id="PF02366">
    <property type="entry name" value="PMT"/>
    <property type="match status" value="1"/>
</dbReference>
<dbReference type="EC" id="2.4.1.-" evidence="10"/>
<comment type="subcellular location">
    <subcellularLocation>
        <location evidence="10">Cell membrane</location>
    </subcellularLocation>
    <subcellularLocation>
        <location evidence="1">Endomembrane system</location>
        <topology evidence="1">Multi-pass membrane protein</topology>
    </subcellularLocation>
</comment>
<name>A0A939LQL6_9CELL</name>
<protein>
    <recommendedName>
        <fullName evidence="9 10">Polyprenol-phosphate-mannose--protein mannosyltransferase</fullName>
        <ecNumber evidence="10">2.4.1.-</ecNumber>
    </recommendedName>
</protein>
<feature type="transmembrane region" description="Helical" evidence="10">
    <location>
        <begin position="150"/>
        <end position="170"/>
    </location>
</feature>
<sequence length="522" mass="57053">MTSTLPAGRAASDRRRAPTGPRGGPGGEALWGWVTALAVTALAAALRLRDLGRPAVLVFDETYYVKDAWTLLQLGYEGRWPDDPDPAFESGQVDGYSSDPAYVVHPPVGKWVIALGMRLLGAQDPAGWRLGSAVAGVLAVLLLTRIATRLFRSAGLGAIAGLLLAVDGAAIVHSRTALLDGILMVLLLAAFGALLLDRDRTGERLARQTGPPWAPPGWGPGLGLRPWRVTAGLLLGLAVGTKWSALWFVAVFGLLTVGWDLLARHRSGASRWWQTALLRDGPLAFVSVVGTAAVSYVAGWAGWFATRGGYARTWAADHPGEGITWLPEALRSWVHYHQEMWRFHTSLTTEHGYASHPAGWLLQVRPTSFFFESAEPALQVCGAERCAQTVTSLGNPLLWWLASAAVLACAWWVVRRRDGVALAALSGLAAGWLPWFAYSHRTIFAFYAIVVLPWMVLCLTWAIGRLLAWGEAEPWRRTVVRGVAVVGLVLVLLTTAWFLPVWTGQVTTFREWQLRQWWRGWV</sequence>
<dbReference type="PANTHER" id="PTHR10050">
    <property type="entry name" value="DOLICHYL-PHOSPHATE-MANNOSE--PROTEIN MANNOSYLTRANSFERASE"/>
    <property type="match status" value="1"/>
</dbReference>
<evidence type="ECO:0000256" key="11">
    <source>
        <dbReference type="SAM" id="MobiDB-lite"/>
    </source>
</evidence>
<dbReference type="RefSeq" id="WP_208055704.1">
    <property type="nucleotide sequence ID" value="NZ_JAGEMK010000004.1"/>
</dbReference>
<dbReference type="InterPro" id="IPR032421">
    <property type="entry name" value="PMT_4TMC"/>
</dbReference>
<comment type="pathway">
    <text evidence="2 10">Protein modification; protein glycosylation.</text>
</comment>
<evidence type="ECO:0000256" key="6">
    <source>
        <dbReference type="ARBA" id="ARBA00022692"/>
    </source>
</evidence>
<comment type="caution">
    <text evidence="14">The sequence shown here is derived from an EMBL/GenBank/DDBJ whole genome shotgun (WGS) entry which is preliminary data.</text>
</comment>
<evidence type="ECO:0000256" key="2">
    <source>
        <dbReference type="ARBA" id="ARBA00004922"/>
    </source>
</evidence>
<dbReference type="Proteomes" id="UP000664209">
    <property type="component" value="Unassembled WGS sequence"/>
</dbReference>
<evidence type="ECO:0000259" key="12">
    <source>
        <dbReference type="Pfam" id="PF02366"/>
    </source>
</evidence>
<keyword evidence="6 10" id="KW-0812">Transmembrane</keyword>
<feature type="transmembrane region" description="Helical" evidence="10">
    <location>
        <begin position="397"/>
        <end position="414"/>
    </location>
</feature>
<evidence type="ECO:0000313" key="14">
    <source>
        <dbReference type="EMBL" id="MBO1752013.1"/>
    </source>
</evidence>
<feature type="transmembrane region" description="Helical" evidence="10">
    <location>
        <begin position="126"/>
        <end position="144"/>
    </location>
</feature>
<dbReference type="InterPro" id="IPR003342">
    <property type="entry name" value="ArnT-like_N"/>
</dbReference>
<dbReference type="EMBL" id="JAGEMK010000004">
    <property type="protein sequence ID" value="MBO1752013.1"/>
    <property type="molecule type" value="Genomic_DNA"/>
</dbReference>
<reference evidence="14" key="1">
    <citation type="submission" date="2021-03" db="EMBL/GenBank/DDBJ databases">
        <title>Actinotalea soli sp. nov., isolated from soil.</title>
        <authorList>
            <person name="Ping W."/>
            <person name="Zhang J."/>
        </authorList>
    </citation>
    <scope>NUCLEOTIDE SEQUENCE</scope>
    <source>
        <strain evidence="14">BY-33</strain>
    </source>
</reference>
<evidence type="ECO:0000256" key="10">
    <source>
        <dbReference type="RuleBase" id="RU367007"/>
    </source>
</evidence>
<evidence type="ECO:0000256" key="4">
    <source>
        <dbReference type="ARBA" id="ARBA00022676"/>
    </source>
</evidence>
<evidence type="ECO:0000256" key="8">
    <source>
        <dbReference type="ARBA" id="ARBA00023136"/>
    </source>
</evidence>
<evidence type="ECO:0000256" key="9">
    <source>
        <dbReference type="ARBA" id="ARBA00093617"/>
    </source>
</evidence>